<dbReference type="HOGENOM" id="CLU_027729_0_0_1"/>
<evidence type="ECO:0000256" key="1">
    <source>
        <dbReference type="SAM" id="SignalP"/>
    </source>
</evidence>
<dbReference type="AlphaFoldDB" id="A0A0A1TM08"/>
<feature type="signal peptide" evidence="1">
    <location>
        <begin position="1"/>
        <end position="19"/>
    </location>
</feature>
<evidence type="ECO:0000313" key="4">
    <source>
        <dbReference type="Proteomes" id="UP000039046"/>
    </source>
</evidence>
<proteinExistence type="predicted"/>
<dbReference type="GO" id="GO:0003824">
    <property type="term" value="F:catalytic activity"/>
    <property type="evidence" value="ECO:0007669"/>
    <property type="project" value="InterPro"/>
</dbReference>
<dbReference type="Gene3D" id="3.60.10.10">
    <property type="entry name" value="Endonuclease/exonuclease/phosphatase"/>
    <property type="match status" value="1"/>
</dbReference>
<name>A0A0A1TM08_9HYPO</name>
<dbReference type="PANTHER" id="PTHR41349:SF1">
    <property type="entry name" value="PROTEIN CBG08683"/>
    <property type="match status" value="1"/>
</dbReference>
<dbReference type="OrthoDB" id="276515at2759"/>
<keyword evidence="1" id="KW-0732">Signal</keyword>
<dbReference type="EMBL" id="CDHN01000004">
    <property type="protein sequence ID" value="CEJ91973.1"/>
    <property type="molecule type" value="Genomic_DNA"/>
</dbReference>
<evidence type="ECO:0000259" key="2">
    <source>
        <dbReference type="Pfam" id="PF03372"/>
    </source>
</evidence>
<accession>A0A0A1TM08</accession>
<dbReference type="Pfam" id="PF03372">
    <property type="entry name" value="Exo_endo_phos"/>
    <property type="match status" value="1"/>
</dbReference>
<sequence>MKWSYLAASAMALLQPIFAARVPAQALLPRAGSSFSLDSSQPSFVFNYASDRPALKNWIGIYRASGGGPDNQQKNQDSLTWSYAPWDQGSVHVDLRDLSPGDYKAYFLADDGYKWLASPIAIRVNFNGRQDGSKLVFDYVTSSPGSKNWVGVYPISGGGPDAQKQVDNAPVWAYATASSGSVSVDVSSLPAGSYKAFFLQNDGYRWLAPPIAIDIMGNSGSSISASLSGGTINVDYKTPTAGDQNWIGIYYAHNGGPVGEKQGAAALTWKYANSTSGTVALSTNGLHTGLHYQIYMLKDNGYKWLAKPITIYLPGSDGLGFIVGDVETARAQRSSAFNYRLNSLLKPYSTDNVHFEKTDGPDWVRVSTDGVVTGVPTSDDSASVKVQAKAPDGSTASINVRIPVVSSGSKLVDELRVLTFNMWVGGKNVDDYHNKQVRFLSSEGLDIVGLQESQGYHGNRLAEALGWYSWQGDDVAVISRYPIAEVYPAVTKAGGVRIKLDSSHEVIFWSAHPTAYPYGPYEVCFKHNDANAVLDVENGSGRVREMREIVSALNGAISNADNVPVILTGDMNAPSHLDWVESTRNTHCQITIQWPTSVLPIEAGLRDSYRDINPDPAAVPGNTWSPIFLNNPEFKNQAEPLDRIDFVYYKGLDVLDSHTVVKGNPTPEPNSSGNEWTTDHAAVRSVFRLKH</sequence>
<reference evidence="3 4" key="1">
    <citation type="journal article" date="2015" name="Genome Announc.">
        <title>Draft Genome Sequence and Gene Annotation of the Entomopathogenic Fungus Verticillium hemipterigenum.</title>
        <authorList>
            <person name="Horn F."/>
            <person name="Habel A."/>
            <person name="Scharf D.H."/>
            <person name="Dworschak J."/>
            <person name="Brakhage A.A."/>
            <person name="Guthke R."/>
            <person name="Hertweck C."/>
            <person name="Linde J."/>
        </authorList>
    </citation>
    <scope>NUCLEOTIDE SEQUENCE [LARGE SCALE GENOMIC DNA]</scope>
</reference>
<gene>
    <name evidence="3" type="ORF">VHEMI07655</name>
</gene>
<keyword evidence="4" id="KW-1185">Reference proteome</keyword>
<dbReference type="PANTHER" id="PTHR41349">
    <property type="match status" value="1"/>
</dbReference>
<dbReference type="Proteomes" id="UP000039046">
    <property type="component" value="Unassembled WGS sequence"/>
</dbReference>
<protein>
    <recommendedName>
        <fullName evidence="2">Endonuclease/exonuclease/phosphatase domain-containing protein</fullName>
    </recommendedName>
</protein>
<organism evidence="3 4">
    <name type="scientific">[Torrubiella] hemipterigena</name>
    <dbReference type="NCBI Taxonomy" id="1531966"/>
    <lineage>
        <taxon>Eukaryota</taxon>
        <taxon>Fungi</taxon>
        <taxon>Dikarya</taxon>
        <taxon>Ascomycota</taxon>
        <taxon>Pezizomycotina</taxon>
        <taxon>Sordariomycetes</taxon>
        <taxon>Hypocreomycetidae</taxon>
        <taxon>Hypocreales</taxon>
        <taxon>Clavicipitaceae</taxon>
        <taxon>Clavicipitaceae incertae sedis</taxon>
        <taxon>'Torrubiella' clade</taxon>
    </lineage>
</organism>
<feature type="domain" description="Endonuclease/exonuclease/phosphatase" evidence="2">
    <location>
        <begin position="418"/>
        <end position="680"/>
    </location>
</feature>
<dbReference type="InterPro" id="IPR036691">
    <property type="entry name" value="Endo/exonu/phosph_ase_sf"/>
</dbReference>
<dbReference type="Gene3D" id="2.60.40.10">
    <property type="entry name" value="Immunoglobulins"/>
    <property type="match status" value="1"/>
</dbReference>
<dbReference type="InterPro" id="IPR005135">
    <property type="entry name" value="Endo/exonuclease/phosphatase"/>
</dbReference>
<feature type="chain" id="PRO_5001990354" description="Endonuclease/exonuclease/phosphatase domain-containing protein" evidence="1">
    <location>
        <begin position="20"/>
        <end position="691"/>
    </location>
</feature>
<evidence type="ECO:0000313" key="3">
    <source>
        <dbReference type="EMBL" id="CEJ91973.1"/>
    </source>
</evidence>
<dbReference type="InterPro" id="IPR013783">
    <property type="entry name" value="Ig-like_fold"/>
</dbReference>
<dbReference type="SUPFAM" id="SSF56219">
    <property type="entry name" value="DNase I-like"/>
    <property type="match status" value="1"/>
</dbReference>